<evidence type="ECO:0008006" key="4">
    <source>
        <dbReference type="Google" id="ProtNLM"/>
    </source>
</evidence>
<evidence type="ECO:0000256" key="1">
    <source>
        <dbReference type="SAM" id="Phobius"/>
    </source>
</evidence>
<keyword evidence="1" id="KW-0812">Transmembrane</keyword>
<dbReference type="PANTHER" id="PTHR37314">
    <property type="entry name" value="SLR0142 PROTEIN"/>
    <property type="match status" value="1"/>
</dbReference>
<accession>Q1H4Y6</accession>
<dbReference type="eggNOG" id="COG3619">
    <property type="taxonomic scope" value="Bacteria"/>
</dbReference>
<keyword evidence="3" id="KW-1185">Reference proteome</keyword>
<name>Q1H4Y6_METFK</name>
<dbReference type="STRING" id="265072.Mfla_0180"/>
<evidence type="ECO:0000313" key="3">
    <source>
        <dbReference type="Proteomes" id="UP000002440"/>
    </source>
</evidence>
<dbReference type="KEGG" id="mfa:Mfla_0180"/>
<gene>
    <name evidence="2" type="ordered locus">Mfla_0180</name>
</gene>
<proteinExistence type="predicted"/>
<dbReference type="HOGENOM" id="CLU_079303_0_0_4"/>
<feature type="transmembrane region" description="Helical" evidence="1">
    <location>
        <begin position="214"/>
        <end position="231"/>
    </location>
</feature>
<dbReference type="EMBL" id="CP000284">
    <property type="protein sequence ID" value="ABE48451.1"/>
    <property type="molecule type" value="Genomic_DNA"/>
</dbReference>
<feature type="transmembrane region" description="Helical" evidence="1">
    <location>
        <begin position="20"/>
        <end position="39"/>
    </location>
</feature>
<protein>
    <recommendedName>
        <fullName evidence="4">Transmembrane protein</fullName>
    </recommendedName>
</protein>
<organism evidence="2 3">
    <name type="scientific">Methylobacillus flagellatus (strain ATCC 51484 / DSM 6875 / VKM B-1610 / KT)</name>
    <dbReference type="NCBI Taxonomy" id="265072"/>
    <lineage>
        <taxon>Bacteria</taxon>
        <taxon>Pseudomonadati</taxon>
        <taxon>Pseudomonadota</taxon>
        <taxon>Betaproteobacteria</taxon>
        <taxon>Nitrosomonadales</taxon>
        <taxon>Methylophilaceae</taxon>
        <taxon>Methylobacillus</taxon>
    </lineage>
</organism>
<keyword evidence="1" id="KW-1133">Transmembrane helix</keyword>
<dbReference type="Proteomes" id="UP000002440">
    <property type="component" value="Chromosome"/>
</dbReference>
<dbReference type="PANTHER" id="PTHR37314:SF4">
    <property type="entry name" value="UPF0700 TRANSMEMBRANE PROTEIN YOAK"/>
    <property type="match status" value="1"/>
</dbReference>
<reference evidence="2 3" key="1">
    <citation type="submission" date="2006-03" db="EMBL/GenBank/DDBJ databases">
        <title>Complete sequence of Methylobacillus flagellatus KT.</title>
        <authorList>
            <consortium name="US DOE Joint Genome Institute"/>
            <person name="Copeland A."/>
            <person name="Lucas S."/>
            <person name="Lapidus A."/>
            <person name="Barry K."/>
            <person name="Detter J.C."/>
            <person name="Glavina del Rio T."/>
            <person name="Hammon N."/>
            <person name="Israni S."/>
            <person name="Dalin E."/>
            <person name="Tice H."/>
            <person name="Pitluck S."/>
            <person name="Brettin T."/>
            <person name="Bruce D."/>
            <person name="Han C."/>
            <person name="Tapia R."/>
            <person name="Saunders E."/>
            <person name="Gilna P."/>
            <person name="Schmutz J."/>
            <person name="Larimer F."/>
            <person name="Land M."/>
            <person name="Kyrpides N."/>
            <person name="Anderson I."/>
            <person name="Richardson P."/>
        </authorList>
    </citation>
    <scope>NUCLEOTIDE SEQUENCE [LARGE SCALE GENOMIC DNA]</scope>
    <source>
        <strain evidence="3">KT / ATCC 51484 / DSM 6875</strain>
    </source>
</reference>
<evidence type="ECO:0000313" key="2">
    <source>
        <dbReference type="EMBL" id="ABE48451.1"/>
    </source>
</evidence>
<keyword evidence="1" id="KW-0472">Membrane</keyword>
<dbReference type="InterPro" id="IPR010699">
    <property type="entry name" value="DUF1275"/>
</dbReference>
<feature type="transmembrane region" description="Helical" evidence="1">
    <location>
        <begin position="186"/>
        <end position="208"/>
    </location>
</feature>
<dbReference type="Pfam" id="PF06912">
    <property type="entry name" value="DUF1275"/>
    <property type="match status" value="1"/>
</dbReference>
<sequence length="236" mass="25190">MPFVCFPCRMLPTSALPADNSLPVAALLTLSGGFLDAFTFVGHGQVFANAMTGNIVLMGIATAAQDWEQALRHVPPLLAFIAGVFLANCLRLPRVREMVVSPALVCLALEIVMLGVGSQLPADFPDAWLVPGIALVAAMQNSSFTHVGSSPYNSVMTTGNLRRSIESLFRGLTHKMTRTDLHEARVFGLVCLCFLLGAVLGGLCTMSMDNQALLVPVLILAVVFAICLYDARARGQ</sequence>
<dbReference type="AlphaFoldDB" id="Q1H4Y6"/>